<dbReference type="InterPro" id="IPR050122">
    <property type="entry name" value="RTK"/>
</dbReference>
<dbReference type="SMART" id="SM00219">
    <property type="entry name" value="TyrKc"/>
    <property type="match status" value="1"/>
</dbReference>
<evidence type="ECO:0000256" key="6">
    <source>
        <dbReference type="ARBA" id="ARBA00022777"/>
    </source>
</evidence>
<accession>S7Q6A5</accession>
<evidence type="ECO:0000256" key="12">
    <source>
        <dbReference type="ARBA" id="ARBA00046288"/>
    </source>
</evidence>
<dbReference type="PROSITE" id="PS50011">
    <property type="entry name" value="PROTEIN_KINASE_DOM"/>
    <property type="match status" value="1"/>
</dbReference>
<keyword evidence="8" id="KW-0832">Ubl conjugation</keyword>
<dbReference type="PANTHER" id="PTHR24416:SF130">
    <property type="entry name" value="FIBROBLAST GROWTH FACTOR RECEPTOR 2"/>
    <property type="match status" value="1"/>
</dbReference>
<reference evidence="15 16" key="1">
    <citation type="journal article" date="2013" name="Nat. Commun.">
        <title>Genome analysis reveals insights into physiology and longevity of the Brandt's bat Myotis brandtii.</title>
        <authorList>
            <person name="Seim I."/>
            <person name="Fang X."/>
            <person name="Xiong Z."/>
            <person name="Lobanov A.V."/>
            <person name="Huang Z."/>
            <person name="Ma S."/>
            <person name="Feng Y."/>
            <person name="Turanov A.A."/>
            <person name="Zhu Y."/>
            <person name="Lenz T.L."/>
            <person name="Gerashchenko M.V."/>
            <person name="Fan D."/>
            <person name="Hee Yim S."/>
            <person name="Yao X."/>
            <person name="Jordan D."/>
            <person name="Xiong Y."/>
            <person name="Ma Y."/>
            <person name="Lyapunov A.N."/>
            <person name="Chen G."/>
            <person name="Kulakova O.I."/>
            <person name="Sun Y."/>
            <person name="Lee S.G."/>
            <person name="Bronson R.T."/>
            <person name="Moskalev A.A."/>
            <person name="Sunyaev S.R."/>
            <person name="Zhang G."/>
            <person name="Krogh A."/>
            <person name="Wang J."/>
            <person name="Gladyshev V.N."/>
        </authorList>
    </citation>
    <scope>NUCLEOTIDE SEQUENCE [LARGE SCALE GENOMIC DNA]</scope>
</reference>
<dbReference type="SUPFAM" id="SSF56112">
    <property type="entry name" value="Protein kinase-like (PK-like)"/>
    <property type="match status" value="1"/>
</dbReference>
<keyword evidence="6" id="KW-0418">Kinase</keyword>
<dbReference type="Pfam" id="PF07714">
    <property type="entry name" value="PK_Tyr_Ser-Thr"/>
    <property type="match status" value="1"/>
</dbReference>
<dbReference type="InterPro" id="IPR011009">
    <property type="entry name" value="Kinase-like_dom_sf"/>
</dbReference>
<feature type="domain" description="Protein kinase" evidence="14">
    <location>
        <begin position="1"/>
        <end position="192"/>
    </location>
</feature>
<dbReference type="Proteomes" id="UP000052978">
    <property type="component" value="Unassembled WGS sequence"/>
</dbReference>
<keyword evidence="5" id="KW-0547">Nucleotide-binding</keyword>
<evidence type="ECO:0000256" key="5">
    <source>
        <dbReference type="ARBA" id="ARBA00022741"/>
    </source>
</evidence>
<organism evidence="15 16">
    <name type="scientific">Myotis brandtii</name>
    <name type="common">Brandt's bat</name>
    <dbReference type="NCBI Taxonomy" id="109478"/>
    <lineage>
        <taxon>Eukaryota</taxon>
        <taxon>Metazoa</taxon>
        <taxon>Chordata</taxon>
        <taxon>Craniata</taxon>
        <taxon>Vertebrata</taxon>
        <taxon>Euteleostomi</taxon>
        <taxon>Mammalia</taxon>
        <taxon>Eutheria</taxon>
        <taxon>Laurasiatheria</taxon>
        <taxon>Chiroptera</taxon>
        <taxon>Yangochiroptera</taxon>
        <taxon>Vespertilionidae</taxon>
        <taxon>Myotis</taxon>
    </lineage>
</organism>
<evidence type="ECO:0000256" key="7">
    <source>
        <dbReference type="ARBA" id="ARBA00022840"/>
    </source>
</evidence>
<evidence type="ECO:0000256" key="9">
    <source>
        <dbReference type="ARBA" id="ARBA00023034"/>
    </source>
</evidence>
<dbReference type="PANTHER" id="PTHR24416">
    <property type="entry name" value="TYROSINE-PROTEIN KINASE RECEPTOR"/>
    <property type="match status" value="1"/>
</dbReference>
<keyword evidence="3" id="KW-0472">Membrane</keyword>
<feature type="compositionally biased region" description="Pro residues" evidence="13">
    <location>
        <begin position="172"/>
        <end position="184"/>
    </location>
</feature>
<dbReference type="GO" id="GO:0017134">
    <property type="term" value="F:fibroblast growth factor binding"/>
    <property type="evidence" value="ECO:0007669"/>
    <property type="project" value="TreeGrafter"/>
</dbReference>
<sequence>MEYSYDINHVPEEQMTFKDLVSCTYQLARGMEYLASQKCIHRDLAARNVLVTENNVMKIADFGLARDINNIDYYKKTTNGRLPVKWMAPEALFDRVYTHQSDVYMMMRDCWHAVPSQRPTFKQLVEDLDRVLTLTTNEEYLDLSQPLEQYSPSYPDTRSSCSSGDDSVFSPDPMPYEPCLPQYPPVSGSVDT</sequence>
<dbReference type="GO" id="GO:0005524">
    <property type="term" value="F:ATP binding"/>
    <property type="evidence" value="ECO:0007669"/>
    <property type="project" value="UniProtKB-KW"/>
</dbReference>
<dbReference type="GO" id="GO:0005886">
    <property type="term" value="C:plasma membrane"/>
    <property type="evidence" value="ECO:0007669"/>
    <property type="project" value="UniProtKB-SubCell"/>
</dbReference>
<dbReference type="InterPro" id="IPR001245">
    <property type="entry name" value="Ser-Thr/Tyr_kinase_cat_dom"/>
</dbReference>
<dbReference type="GO" id="GO:0043235">
    <property type="term" value="C:receptor complex"/>
    <property type="evidence" value="ECO:0007669"/>
    <property type="project" value="TreeGrafter"/>
</dbReference>
<evidence type="ECO:0000256" key="8">
    <source>
        <dbReference type="ARBA" id="ARBA00022843"/>
    </source>
</evidence>
<evidence type="ECO:0000256" key="2">
    <source>
        <dbReference type="ARBA" id="ARBA00004555"/>
    </source>
</evidence>
<name>S7Q6A5_MYOBR</name>
<keyword evidence="9" id="KW-0333">Golgi apparatus</keyword>
<dbReference type="AlphaFoldDB" id="S7Q6A5"/>
<keyword evidence="16" id="KW-1185">Reference proteome</keyword>
<feature type="region of interest" description="Disordered" evidence="13">
    <location>
        <begin position="148"/>
        <end position="192"/>
    </location>
</feature>
<dbReference type="GO" id="GO:0005007">
    <property type="term" value="F:fibroblast growth factor receptor activity"/>
    <property type="evidence" value="ECO:0007669"/>
    <property type="project" value="TreeGrafter"/>
</dbReference>
<evidence type="ECO:0000256" key="4">
    <source>
        <dbReference type="ARBA" id="ARBA00022679"/>
    </source>
</evidence>
<dbReference type="EMBL" id="KE164254">
    <property type="protein sequence ID" value="EPQ16387.1"/>
    <property type="molecule type" value="Genomic_DNA"/>
</dbReference>
<comment type="subcellular location">
    <subcellularLocation>
        <location evidence="1">Cell membrane</location>
    </subcellularLocation>
    <subcellularLocation>
        <location evidence="12">Endomembrane system</location>
        <topology evidence="12">Single-pass type I membrane protein</topology>
    </subcellularLocation>
    <subcellularLocation>
        <location evidence="2">Golgi apparatus</location>
    </subcellularLocation>
</comment>
<keyword evidence="7" id="KW-0067">ATP-binding</keyword>
<dbReference type="InterPro" id="IPR008266">
    <property type="entry name" value="Tyr_kinase_AS"/>
</dbReference>
<dbReference type="InterPro" id="IPR020635">
    <property type="entry name" value="Tyr_kinase_cat_dom"/>
</dbReference>
<evidence type="ECO:0000313" key="15">
    <source>
        <dbReference type="EMBL" id="EPQ16387.1"/>
    </source>
</evidence>
<evidence type="ECO:0000256" key="11">
    <source>
        <dbReference type="ARBA" id="ARBA00039656"/>
    </source>
</evidence>
<dbReference type="GO" id="GO:0005794">
    <property type="term" value="C:Golgi apparatus"/>
    <property type="evidence" value="ECO:0007669"/>
    <property type="project" value="UniProtKB-SubCell"/>
</dbReference>
<gene>
    <name evidence="15" type="ORF">D623_10008510</name>
</gene>
<dbReference type="PRINTS" id="PR00109">
    <property type="entry name" value="TYRKINASE"/>
</dbReference>
<evidence type="ECO:0000256" key="1">
    <source>
        <dbReference type="ARBA" id="ARBA00004236"/>
    </source>
</evidence>
<dbReference type="InterPro" id="IPR000719">
    <property type="entry name" value="Prot_kinase_dom"/>
</dbReference>
<dbReference type="Gene3D" id="1.10.510.10">
    <property type="entry name" value="Transferase(Phosphotransferase) domain 1"/>
    <property type="match status" value="1"/>
</dbReference>
<proteinExistence type="predicted"/>
<keyword evidence="4" id="KW-0808">Transferase</keyword>
<evidence type="ECO:0000256" key="10">
    <source>
        <dbReference type="ARBA" id="ARBA00023170"/>
    </source>
</evidence>
<feature type="compositionally biased region" description="Low complexity" evidence="13">
    <location>
        <begin position="156"/>
        <end position="170"/>
    </location>
</feature>
<keyword evidence="10 15" id="KW-0675">Receptor</keyword>
<evidence type="ECO:0000259" key="14">
    <source>
        <dbReference type="PROSITE" id="PS50011"/>
    </source>
</evidence>
<evidence type="ECO:0000256" key="3">
    <source>
        <dbReference type="ARBA" id="ARBA00022475"/>
    </source>
</evidence>
<dbReference type="PROSITE" id="PS00109">
    <property type="entry name" value="PROTEIN_KINASE_TYR"/>
    <property type="match status" value="1"/>
</dbReference>
<evidence type="ECO:0000256" key="13">
    <source>
        <dbReference type="SAM" id="MobiDB-lite"/>
    </source>
</evidence>
<keyword evidence="3" id="KW-1003">Cell membrane</keyword>
<protein>
    <recommendedName>
        <fullName evidence="11">Fibroblast growth factor receptor 2</fullName>
    </recommendedName>
</protein>
<evidence type="ECO:0000313" key="16">
    <source>
        <dbReference type="Proteomes" id="UP000052978"/>
    </source>
</evidence>